<dbReference type="RefSeq" id="WP_132257572.1">
    <property type="nucleotide sequence ID" value="NZ_SLZQ01000002.1"/>
</dbReference>
<evidence type="ECO:0000313" key="2">
    <source>
        <dbReference type="Proteomes" id="UP000295382"/>
    </source>
</evidence>
<sequence>MARKKNETTVEQTEVDNEALQQGATALVEVSANAAKVAELMGYDLPYNQERVVQEARFYMGQSAEAMLEAGKRLVLLKENEGHGEFIQIVEERLGIPARTAQLMMQAAVKYLTNPALTSKAQTFALLGKSKLFELMTLDDDSLNELAEGGTVANLNLDEIDRMSVRELKAALRESRETAEATDKVLASKNKKIDQLTTELERKKTATPADEWEWAPARRALLDSSETIANLAQSELRRALVDIQEQAATSGHGDVPEEMEVLQAQALTSVMQALIALQKEFRINVDLEALVSPPWMKDFQASSSND</sequence>
<name>A0A4V2UJ33_PAULE</name>
<dbReference type="EMBL" id="SLZQ01000002">
    <property type="protein sequence ID" value="TCS38500.1"/>
    <property type="molecule type" value="Genomic_DNA"/>
</dbReference>
<reference evidence="1 2" key="1">
    <citation type="submission" date="2019-03" db="EMBL/GenBank/DDBJ databases">
        <title>Genomic Encyclopedia of Type Strains, Phase IV (KMG-IV): sequencing the most valuable type-strain genomes for metagenomic binning, comparative biology and taxonomic classification.</title>
        <authorList>
            <person name="Goeker M."/>
        </authorList>
    </citation>
    <scope>NUCLEOTIDE SEQUENCE [LARGE SCALE GENOMIC DNA]</scope>
    <source>
        <strain evidence="1 2">DSM 7445</strain>
    </source>
</reference>
<dbReference type="AlphaFoldDB" id="A0A4V2UJ33"/>
<accession>A0A4V2UJ33</accession>
<dbReference type="OrthoDB" id="8895840at2"/>
<protein>
    <recommendedName>
        <fullName evidence="3">DUF3102 domain-containing protein</fullName>
    </recommendedName>
</protein>
<proteinExistence type="predicted"/>
<comment type="caution">
    <text evidence="1">The sequence shown here is derived from an EMBL/GenBank/DDBJ whole genome shotgun (WGS) entry which is preliminary data.</text>
</comment>
<evidence type="ECO:0000313" key="1">
    <source>
        <dbReference type="EMBL" id="TCS38500.1"/>
    </source>
</evidence>
<dbReference type="Proteomes" id="UP000295382">
    <property type="component" value="Unassembled WGS sequence"/>
</dbReference>
<organism evidence="1 2">
    <name type="scientific">Paucimonas lemoignei</name>
    <name type="common">Pseudomonas lemoignei</name>
    <dbReference type="NCBI Taxonomy" id="29443"/>
    <lineage>
        <taxon>Bacteria</taxon>
        <taxon>Pseudomonadati</taxon>
        <taxon>Pseudomonadota</taxon>
        <taxon>Betaproteobacteria</taxon>
        <taxon>Burkholderiales</taxon>
        <taxon>Burkholderiaceae</taxon>
        <taxon>Paucimonas</taxon>
    </lineage>
</organism>
<evidence type="ECO:0008006" key="3">
    <source>
        <dbReference type="Google" id="ProtNLM"/>
    </source>
</evidence>
<gene>
    <name evidence="1" type="ORF">EDC30_102239</name>
</gene>
<keyword evidence="2" id="KW-1185">Reference proteome</keyword>